<keyword evidence="1" id="KW-0472">Membrane</keyword>
<keyword evidence="1" id="KW-0812">Transmembrane</keyword>
<accession>A0A927BI89</accession>
<feature type="transmembrane region" description="Helical" evidence="1">
    <location>
        <begin position="86"/>
        <end position="104"/>
    </location>
</feature>
<evidence type="ECO:0000313" key="2">
    <source>
        <dbReference type="EMBL" id="MBD2827337.1"/>
    </source>
</evidence>
<feature type="transmembrane region" description="Helical" evidence="1">
    <location>
        <begin position="136"/>
        <end position="155"/>
    </location>
</feature>
<reference evidence="2" key="1">
    <citation type="journal article" date="2020" name="PLoS ONE">
        <title>Isolation and characterization of Streptomyces bacteriophages and Streptomyces strains encoding biosynthetic arsenals: Streptomyces strains and phages for antibiotic discovery.</title>
        <authorList>
            <person name="Montano E.T."/>
            <person name="Nideffer J.F."/>
            <person name="Brumage L."/>
            <person name="Erb M."/>
            <person name="Derman A.I."/>
            <person name="Davis J.P."/>
            <person name="Estrada E."/>
            <person name="Fu S."/>
            <person name="Le D."/>
            <person name="Vuppala A."/>
            <person name="Tran C."/>
            <person name="Luterstein E."/>
            <person name="Lakkaraju S."/>
            <person name="Panchagnula S."/>
            <person name="Ren C."/>
            <person name="Doan J."/>
            <person name="Tran S."/>
            <person name="Soriano J."/>
            <person name="Fujita Y."/>
            <person name="Gutala P."/>
            <person name="Fujii Q."/>
            <person name="Lee M."/>
            <person name="Bui A."/>
            <person name="Villarreal C."/>
            <person name="Shing S.R."/>
            <person name="Kim S."/>
            <person name="Freeman D."/>
            <person name="Racha V."/>
            <person name="Ho A."/>
            <person name="Kumar P."/>
            <person name="Falah K."/>
            <person name="Dawson T."/>
            <person name="Enustun E."/>
            <person name="Prichard A."/>
            <person name="Gomez A."/>
            <person name="Khanna K."/>
            <person name="Trigg S."/>
            <person name="Fernandez L."/>
            <person name="Pogliano K."/>
            <person name="Pogliano J."/>
        </authorList>
    </citation>
    <scope>NUCLEOTIDE SEQUENCE</scope>
    <source>
        <strain evidence="2">QF2</strain>
    </source>
</reference>
<gene>
    <name evidence="2" type="ORF">ID875_00655</name>
</gene>
<proteinExistence type="predicted"/>
<dbReference type="EMBL" id="JACWUS010000001">
    <property type="protein sequence ID" value="MBD2827337.1"/>
    <property type="molecule type" value="Genomic_DNA"/>
</dbReference>
<name>A0A927BI89_STRGL</name>
<organism evidence="2">
    <name type="scientific">Streptomyces globisporus</name>
    <dbReference type="NCBI Taxonomy" id="1908"/>
    <lineage>
        <taxon>Bacteria</taxon>
        <taxon>Bacillati</taxon>
        <taxon>Actinomycetota</taxon>
        <taxon>Actinomycetes</taxon>
        <taxon>Kitasatosporales</taxon>
        <taxon>Streptomycetaceae</taxon>
        <taxon>Streptomyces</taxon>
    </lineage>
</organism>
<protein>
    <submittedName>
        <fullName evidence="2">Uncharacterized protein</fullName>
    </submittedName>
</protein>
<sequence>MDIAFHMARWALPLSLLIGHRPSPGQRADEREVCLRIARGGKFESDDLDVAYLAARGAWGGGLIVSLGLSWLFLDLADNVHPGFDLPGIVIMFVMGLCLGLLLIHQSRDWMLEHTEDADPDARTGRIAARLSRPRAYDFWLAAAVSVWPALWGAGVV</sequence>
<dbReference type="AlphaFoldDB" id="A0A927BI89"/>
<comment type="caution">
    <text evidence="2">The sequence shown here is derived from an EMBL/GenBank/DDBJ whole genome shotgun (WGS) entry which is preliminary data.</text>
</comment>
<feature type="transmembrane region" description="Helical" evidence="1">
    <location>
        <begin position="50"/>
        <end position="74"/>
    </location>
</feature>
<keyword evidence="1" id="KW-1133">Transmembrane helix</keyword>
<evidence type="ECO:0000256" key="1">
    <source>
        <dbReference type="SAM" id="Phobius"/>
    </source>
</evidence>